<dbReference type="Pfam" id="PF19692">
    <property type="entry name" value="DUF6193"/>
    <property type="match status" value="1"/>
</dbReference>
<dbReference type="OrthoDB" id="3378006at2"/>
<sequence length="241" mass="25619">MTSEGGGSDHDRDWREVLDAWRPPHQAGDWASPAMWDLLQLAADEPALRRLFPWTSMNELHVSETGDFRDYAGEPFPAIAASTSGFVVMAHPWGPDHVVLETADPAATLACMVRLMENQEPSPEAVWRFEGRSWSARRKAAGRAVDRSERGGPLLRWGQPAAVGALVAVGDVPDRRYRVVGMGILARSAALVAAESPDRSAAPAAAGADALCPLPQGATAQGQPTQTTSVTTISRTAGSGS</sequence>
<name>A0A1H8A1Y4_STRJI</name>
<protein>
    <submittedName>
        <fullName evidence="2">Uncharacterized protein</fullName>
    </submittedName>
</protein>
<reference evidence="3" key="1">
    <citation type="submission" date="2016-10" db="EMBL/GenBank/DDBJ databases">
        <authorList>
            <person name="Varghese N."/>
        </authorList>
    </citation>
    <scope>NUCLEOTIDE SEQUENCE [LARGE SCALE GENOMIC DNA]</scope>
    <source>
        <strain evidence="3">DSM 45096 / BCRC 16803 / CGMCC 4.1857 / CIP 109030 / JCM 12277 / KCTC 19219 / NBRC 100920 / 33214</strain>
    </source>
</reference>
<organism evidence="2 3">
    <name type="scientific">Streptacidiphilus jiangxiensis</name>
    <dbReference type="NCBI Taxonomy" id="235985"/>
    <lineage>
        <taxon>Bacteria</taxon>
        <taxon>Bacillati</taxon>
        <taxon>Actinomycetota</taxon>
        <taxon>Actinomycetes</taxon>
        <taxon>Kitasatosporales</taxon>
        <taxon>Streptomycetaceae</taxon>
        <taxon>Streptacidiphilus</taxon>
    </lineage>
</organism>
<dbReference type="EMBL" id="FOAZ01000039">
    <property type="protein sequence ID" value="SEM63924.1"/>
    <property type="molecule type" value="Genomic_DNA"/>
</dbReference>
<evidence type="ECO:0000313" key="3">
    <source>
        <dbReference type="Proteomes" id="UP000183015"/>
    </source>
</evidence>
<accession>A0A1H8A1Y4</accession>
<dbReference type="Proteomes" id="UP000183015">
    <property type="component" value="Unassembled WGS sequence"/>
</dbReference>
<evidence type="ECO:0000313" key="2">
    <source>
        <dbReference type="EMBL" id="SEM63924.1"/>
    </source>
</evidence>
<gene>
    <name evidence="2" type="ORF">SAMN05414137_13946</name>
</gene>
<proteinExistence type="predicted"/>
<keyword evidence="3" id="KW-1185">Reference proteome</keyword>
<feature type="region of interest" description="Disordered" evidence="1">
    <location>
        <begin position="212"/>
        <end position="241"/>
    </location>
</feature>
<dbReference type="InterPro" id="IPR045682">
    <property type="entry name" value="DUF6193"/>
</dbReference>
<evidence type="ECO:0000256" key="1">
    <source>
        <dbReference type="SAM" id="MobiDB-lite"/>
    </source>
</evidence>
<dbReference type="RefSeq" id="WP_042444930.1">
    <property type="nucleotide sequence ID" value="NZ_BBPN01000008.1"/>
</dbReference>
<dbReference type="AlphaFoldDB" id="A0A1H8A1Y4"/>